<sequence>MALNFDFAGKTALVTGAASGIGAATARALADAGAAKLILVDLNADALGALDLSCDTAIHAGDVADESLWDDIEAEGGVIDLAVLNAGISGEAAPIAKMTMDQWRKVMSVNLDGAFLSLRAAMRMAGNGASMVLTSSVTAVKAEKGIGHYASSKAAVMHLAKVAAKEGAERQIRVNAIAPGGVDTALWDGVPFFDDLVAKHQGDRAGAIATMAQQVTPMGRFASSEEIAGQILFLLSDMGGTITGSTLVTDGGFRL</sequence>
<accession>A0ABS0N6N7</accession>
<dbReference type="Pfam" id="PF13561">
    <property type="entry name" value="adh_short_C2"/>
    <property type="match status" value="1"/>
</dbReference>
<keyword evidence="6" id="KW-1185">Reference proteome</keyword>
<evidence type="ECO:0000313" key="6">
    <source>
        <dbReference type="Proteomes" id="UP000602442"/>
    </source>
</evidence>
<reference evidence="5 6" key="1">
    <citation type="submission" date="2020-11" db="EMBL/GenBank/DDBJ databases">
        <title>Erythrobacter sediminis sp. nov., a marine bacterium from a tidal flat of Garorim Bay.</title>
        <authorList>
            <person name="Kim D."/>
            <person name="Yoo Y."/>
            <person name="Kim J.-J."/>
        </authorList>
    </citation>
    <scope>NUCLEOTIDE SEQUENCE [LARGE SCALE GENOMIC DNA]</scope>
    <source>
        <strain evidence="5 6">JGD-13</strain>
    </source>
</reference>
<evidence type="ECO:0000256" key="3">
    <source>
        <dbReference type="ARBA" id="ARBA00023027"/>
    </source>
</evidence>
<keyword evidence="2" id="KW-0560">Oxidoreductase</keyword>
<dbReference type="SMART" id="SM00822">
    <property type="entry name" value="PKS_KR"/>
    <property type="match status" value="1"/>
</dbReference>
<evidence type="ECO:0000259" key="4">
    <source>
        <dbReference type="SMART" id="SM00822"/>
    </source>
</evidence>
<dbReference type="Proteomes" id="UP000602442">
    <property type="component" value="Unassembled WGS sequence"/>
</dbReference>
<dbReference type="PANTHER" id="PTHR24321">
    <property type="entry name" value="DEHYDROGENASES, SHORT CHAIN"/>
    <property type="match status" value="1"/>
</dbReference>
<dbReference type="PRINTS" id="PR00081">
    <property type="entry name" value="GDHRDH"/>
</dbReference>
<evidence type="ECO:0000256" key="1">
    <source>
        <dbReference type="ARBA" id="ARBA00006484"/>
    </source>
</evidence>
<dbReference type="PANTHER" id="PTHR24321:SF8">
    <property type="entry name" value="ESTRADIOL 17-BETA-DEHYDROGENASE 8-RELATED"/>
    <property type="match status" value="1"/>
</dbReference>
<dbReference type="Gene3D" id="3.40.50.720">
    <property type="entry name" value="NAD(P)-binding Rossmann-like Domain"/>
    <property type="match status" value="1"/>
</dbReference>
<comment type="similarity">
    <text evidence="1">Belongs to the short-chain dehydrogenases/reductases (SDR) family.</text>
</comment>
<organism evidence="5 6">
    <name type="scientific">Aurantiacibacter sediminis</name>
    <dbReference type="NCBI Taxonomy" id="2793064"/>
    <lineage>
        <taxon>Bacteria</taxon>
        <taxon>Pseudomonadati</taxon>
        <taxon>Pseudomonadota</taxon>
        <taxon>Alphaproteobacteria</taxon>
        <taxon>Sphingomonadales</taxon>
        <taxon>Erythrobacteraceae</taxon>
        <taxon>Aurantiacibacter</taxon>
    </lineage>
</organism>
<evidence type="ECO:0000256" key="2">
    <source>
        <dbReference type="ARBA" id="ARBA00023002"/>
    </source>
</evidence>
<dbReference type="InterPro" id="IPR057326">
    <property type="entry name" value="KR_dom"/>
</dbReference>
<gene>
    <name evidence="5" type="ORF">I5L03_12630</name>
</gene>
<proteinExistence type="inferred from homology"/>
<comment type="caution">
    <text evidence="5">The sequence shown here is derived from an EMBL/GenBank/DDBJ whole genome shotgun (WGS) entry which is preliminary data.</text>
</comment>
<evidence type="ECO:0000313" key="5">
    <source>
        <dbReference type="EMBL" id="MBH5323428.1"/>
    </source>
</evidence>
<dbReference type="EMBL" id="JAEANY010000004">
    <property type="protein sequence ID" value="MBH5323428.1"/>
    <property type="molecule type" value="Genomic_DNA"/>
</dbReference>
<feature type="domain" description="Ketoreductase" evidence="4">
    <location>
        <begin position="10"/>
        <end position="211"/>
    </location>
</feature>
<keyword evidence="3" id="KW-0520">NAD</keyword>
<dbReference type="PROSITE" id="PS00061">
    <property type="entry name" value="ADH_SHORT"/>
    <property type="match status" value="1"/>
</dbReference>
<dbReference type="InterPro" id="IPR002347">
    <property type="entry name" value="SDR_fam"/>
</dbReference>
<dbReference type="InterPro" id="IPR036291">
    <property type="entry name" value="NAD(P)-bd_dom_sf"/>
</dbReference>
<dbReference type="InterPro" id="IPR020904">
    <property type="entry name" value="Sc_DH/Rdtase_CS"/>
</dbReference>
<dbReference type="CDD" id="cd05233">
    <property type="entry name" value="SDR_c"/>
    <property type="match status" value="1"/>
</dbReference>
<name>A0ABS0N6N7_9SPHN</name>
<protein>
    <submittedName>
        <fullName evidence="5">SDR family oxidoreductase</fullName>
    </submittedName>
</protein>
<dbReference type="SUPFAM" id="SSF51735">
    <property type="entry name" value="NAD(P)-binding Rossmann-fold domains"/>
    <property type="match status" value="1"/>
</dbReference>